<dbReference type="PANTHER" id="PTHR23150">
    <property type="entry name" value="SULFATASE MODIFYING FACTOR 1, 2"/>
    <property type="match status" value="1"/>
</dbReference>
<evidence type="ECO:0000313" key="4">
    <source>
        <dbReference type="Proteomes" id="UP000761264"/>
    </source>
</evidence>
<evidence type="ECO:0000256" key="1">
    <source>
        <dbReference type="SAM" id="SignalP"/>
    </source>
</evidence>
<keyword evidence="1" id="KW-0732">Signal</keyword>
<comment type="caution">
    <text evidence="3">The sequence shown here is derived from an EMBL/GenBank/DDBJ whole genome shotgun (WGS) entry which is preliminary data.</text>
</comment>
<name>A0A967EZD5_9PROT</name>
<feature type="signal peptide" evidence="1">
    <location>
        <begin position="1"/>
        <end position="29"/>
    </location>
</feature>
<gene>
    <name evidence="3" type="ORF">HBA54_16465</name>
</gene>
<dbReference type="InterPro" id="IPR005532">
    <property type="entry name" value="SUMF_dom"/>
</dbReference>
<dbReference type="Pfam" id="PF03781">
    <property type="entry name" value="FGE-sulfatase"/>
    <property type="match status" value="1"/>
</dbReference>
<dbReference type="Proteomes" id="UP000761264">
    <property type="component" value="Unassembled WGS sequence"/>
</dbReference>
<sequence>MAGYRPFIIQVIGALTVLLTAAATVPAIAGSQAFDPPEVIGIPGGAFVAGSDRAEREAAYGLDEAAYGHSRTREGRWYEGERPRGGVTLPAYDITRTAITNRLYAAFVASTGHPAPDVDPRTWAGYGLIHPYERTRRHAWQAGRPPAGREDHPVVLVSHEDAQAFAAWLSAETGRRWRLPSALEWEKAARGVEGRRFPWGDGWDPERLNSHDRGPFDTLPVGAFPAGASPYGLLDPAGQVFEWTASPAGEGRYLVKGGSWDDSGCGVCRPAAQHSRPQALKHILIGFRLIVE</sequence>
<dbReference type="RefSeq" id="WP_167226563.1">
    <property type="nucleotide sequence ID" value="NZ_JAAQPH010000012.1"/>
</dbReference>
<keyword evidence="4" id="KW-1185">Reference proteome</keyword>
<dbReference type="InterPro" id="IPR042095">
    <property type="entry name" value="SUMF_sf"/>
</dbReference>
<accession>A0A967EZD5</accession>
<feature type="chain" id="PRO_5037087080" evidence="1">
    <location>
        <begin position="30"/>
        <end position="292"/>
    </location>
</feature>
<protein>
    <submittedName>
        <fullName evidence="3">Formylglycine-generating enzyme family protein</fullName>
    </submittedName>
</protein>
<reference evidence="3" key="1">
    <citation type="submission" date="2020-03" db="EMBL/GenBank/DDBJ databases">
        <title>Genome of Pelagibius litoralis DSM 21314T.</title>
        <authorList>
            <person name="Wang G."/>
        </authorList>
    </citation>
    <scope>NUCLEOTIDE SEQUENCE</scope>
    <source>
        <strain evidence="3">DSM 21314</strain>
    </source>
</reference>
<dbReference type="InterPro" id="IPR051043">
    <property type="entry name" value="Sulfatase_Mod_Factor_Kinase"/>
</dbReference>
<evidence type="ECO:0000259" key="2">
    <source>
        <dbReference type="Pfam" id="PF03781"/>
    </source>
</evidence>
<feature type="domain" description="Sulfatase-modifying factor enzyme-like" evidence="2">
    <location>
        <begin position="37"/>
        <end position="290"/>
    </location>
</feature>
<proteinExistence type="predicted"/>
<dbReference type="SUPFAM" id="SSF56436">
    <property type="entry name" value="C-type lectin-like"/>
    <property type="match status" value="1"/>
</dbReference>
<dbReference type="InterPro" id="IPR016187">
    <property type="entry name" value="CTDL_fold"/>
</dbReference>
<dbReference type="Gene3D" id="3.90.1580.10">
    <property type="entry name" value="paralog of FGE (formylglycine-generating enzyme)"/>
    <property type="match status" value="1"/>
</dbReference>
<dbReference type="GO" id="GO:0120147">
    <property type="term" value="F:formylglycine-generating oxidase activity"/>
    <property type="evidence" value="ECO:0007669"/>
    <property type="project" value="TreeGrafter"/>
</dbReference>
<dbReference type="EMBL" id="JAAQPH010000012">
    <property type="protein sequence ID" value="NIA70202.1"/>
    <property type="molecule type" value="Genomic_DNA"/>
</dbReference>
<evidence type="ECO:0000313" key="3">
    <source>
        <dbReference type="EMBL" id="NIA70202.1"/>
    </source>
</evidence>
<dbReference type="PANTHER" id="PTHR23150:SF19">
    <property type="entry name" value="FORMYLGLYCINE-GENERATING ENZYME"/>
    <property type="match status" value="1"/>
</dbReference>
<organism evidence="3 4">
    <name type="scientific">Pelagibius litoralis</name>
    <dbReference type="NCBI Taxonomy" id="374515"/>
    <lineage>
        <taxon>Bacteria</taxon>
        <taxon>Pseudomonadati</taxon>
        <taxon>Pseudomonadota</taxon>
        <taxon>Alphaproteobacteria</taxon>
        <taxon>Rhodospirillales</taxon>
        <taxon>Rhodovibrionaceae</taxon>
        <taxon>Pelagibius</taxon>
    </lineage>
</organism>
<dbReference type="AlphaFoldDB" id="A0A967EZD5"/>